<sequence>MARGRKRTPGGAGRRPAGYLRDCETFKKNLNVINFFKAKGDMQLTLDDFYSHLIPSKRDTKRKRIYEWEKDRAHIESMAASSITASLKSDRKAGTATTLSTTGEEGLVE</sequence>
<evidence type="ECO:0000313" key="2">
    <source>
        <dbReference type="EMBL" id="KAL3663666.1"/>
    </source>
</evidence>
<proteinExistence type="predicted"/>
<dbReference type="Proteomes" id="UP001632037">
    <property type="component" value="Unassembled WGS sequence"/>
</dbReference>
<accession>A0ABD3FB59</accession>
<feature type="region of interest" description="Disordered" evidence="1">
    <location>
        <begin position="84"/>
        <end position="109"/>
    </location>
</feature>
<gene>
    <name evidence="2" type="ORF">V7S43_011081</name>
</gene>
<dbReference type="AlphaFoldDB" id="A0ABD3FB59"/>
<comment type="caution">
    <text evidence="2">The sequence shown here is derived from an EMBL/GenBank/DDBJ whole genome shotgun (WGS) entry which is preliminary data.</text>
</comment>
<reference evidence="2 3" key="1">
    <citation type="submission" date="2024-09" db="EMBL/GenBank/DDBJ databases">
        <title>Genome sequencing and assembly of Phytophthora oleae, isolate VK10A, causative agent of rot of olive drupes.</title>
        <authorList>
            <person name="Conti Taguali S."/>
            <person name="Riolo M."/>
            <person name="La Spada F."/>
            <person name="Cacciola S.O."/>
            <person name="Dionisio G."/>
        </authorList>
    </citation>
    <scope>NUCLEOTIDE SEQUENCE [LARGE SCALE GENOMIC DNA]</scope>
    <source>
        <strain evidence="2 3">VK10A</strain>
    </source>
</reference>
<protein>
    <submittedName>
        <fullName evidence="2">Uncharacterized protein</fullName>
    </submittedName>
</protein>
<organism evidence="2 3">
    <name type="scientific">Phytophthora oleae</name>
    <dbReference type="NCBI Taxonomy" id="2107226"/>
    <lineage>
        <taxon>Eukaryota</taxon>
        <taxon>Sar</taxon>
        <taxon>Stramenopiles</taxon>
        <taxon>Oomycota</taxon>
        <taxon>Peronosporomycetes</taxon>
        <taxon>Peronosporales</taxon>
        <taxon>Peronosporaceae</taxon>
        <taxon>Phytophthora</taxon>
    </lineage>
</organism>
<evidence type="ECO:0000313" key="3">
    <source>
        <dbReference type="Proteomes" id="UP001632037"/>
    </source>
</evidence>
<name>A0ABD3FB59_9STRA</name>
<dbReference type="EMBL" id="JBIMZQ010000026">
    <property type="protein sequence ID" value="KAL3663666.1"/>
    <property type="molecule type" value="Genomic_DNA"/>
</dbReference>
<keyword evidence="3" id="KW-1185">Reference proteome</keyword>
<evidence type="ECO:0000256" key="1">
    <source>
        <dbReference type="SAM" id="MobiDB-lite"/>
    </source>
</evidence>